<name>A0AAV8Y5L2_9CUCU</name>
<feature type="compositionally biased region" description="Polar residues" evidence="1">
    <location>
        <begin position="62"/>
        <end position="80"/>
    </location>
</feature>
<comment type="caution">
    <text evidence="2">The sequence shown here is derived from an EMBL/GenBank/DDBJ whole genome shotgun (WGS) entry which is preliminary data.</text>
</comment>
<organism evidence="2 3">
    <name type="scientific">Aromia moschata</name>
    <dbReference type="NCBI Taxonomy" id="1265417"/>
    <lineage>
        <taxon>Eukaryota</taxon>
        <taxon>Metazoa</taxon>
        <taxon>Ecdysozoa</taxon>
        <taxon>Arthropoda</taxon>
        <taxon>Hexapoda</taxon>
        <taxon>Insecta</taxon>
        <taxon>Pterygota</taxon>
        <taxon>Neoptera</taxon>
        <taxon>Endopterygota</taxon>
        <taxon>Coleoptera</taxon>
        <taxon>Polyphaga</taxon>
        <taxon>Cucujiformia</taxon>
        <taxon>Chrysomeloidea</taxon>
        <taxon>Cerambycidae</taxon>
        <taxon>Cerambycinae</taxon>
        <taxon>Callichromatini</taxon>
        <taxon>Aromia</taxon>
    </lineage>
</organism>
<keyword evidence="3" id="KW-1185">Reference proteome</keyword>
<proteinExistence type="predicted"/>
<evidence type="ECO:0000256" key="1">
    <source>
        <dbReference type="SAM" id="MobiDB-lite"/>
    </source>
</evidence>
<dbReference type="AlphaFoldDB" id="A0AAV8Y5L2"/>
<reference evidence="2" key="1">
    <citation type="journal article" date="2023" name="Insect Mol. Biol.">
        <title>Genome sequencing provides insights into the evolution of gene families encoding plant cell wall-degrading enzymes in longhorned beetles.</title>
        <authorList>
            <person name="Shin N.R."/>
            <person name="Okamura Y."/>
            <person name="Kirsch R."/>
            <person name="Pauchet Y."/>
        </authorList>
    </citation>
    <scope>NUCLEOTIDE SEQUENCE</scope>
    <source>
        <strain evidence="2">AMC_N1</strain>
    </source>
</reference>
<evidence type="ECO:0000313" key="3">
    <source>
        <dbReference type="Proteomes" id="UP001162162"/>
    </source>
</evidence>
<feature type="compositionally biased region" description="Low complexity" evidence="1">
    <location>
        <begin position="128"/>
        <end position="143"/>
    </location>
</feature>
<protein>
    <submittedName>
        <fullName evidence="2">Uncharacterized protein</fullName>
    </submittedName>
</protein>
<accession>A0AAV8Y5L2</accession>
<gene>
    <name evidence="2" type="ORF">NQ318_004635</name>
</gene>
<feature type="region of interest" description="Disordered" evidence="1">
    <location>
        <begin position="62"/>
        <end position="143"/>
    </location>
</feature>
<dbReference type="Proteomes" id="UP001162162">
    <property type="component" value="Unassembled WGS sequence"/>
</dbReference>
<evidence type="ECO:0000313" key="2">
    <source>
        <dbReference type="EMBL" id="KAJ8946266.1"/>
    </source>
</evidence>
<sequence>MPQHQHKDIRVARLDMELKVKHTLHPVSSVQDGIAGPVVPVPADVCLMEHHRVVKMPLTLNFNGRKTNGSIDESSNTGTLKRQHSYKSRGSVESMGGRSGTSTPLCSTPVRERSSPFGERNSSPFAERPPSAGSPRSPASPSQ</sequence>
<dbReference type="EMBL" id="JAPWTK010000191">
    <property type="protein sequence ID" value="KAJ8946266.1"/>
    <property type="molecule type" value="Genomic_DNA"/>
</dbReference>